<dbReference type="EMBL" id="JAADJZ010000013">
    <property type="protein sequence ID" value="KAF2870755.1"/>
    <property type="molecule type" value="Genomic_DNA"/>
</dbReference>
<dbReference type="AlphaFoldDB" id="A0A7C8M941"/>
<dbReference type="Pfam" id="PF05368">
    <property type="entry name" value="NmrA"/>
    <property type="match status" value="1"/>
</dbReference>
<dbReference type="Proteomes" id="UP000481861">
    <property type="component" value="Unassembled WGS sequence"/>
</dbReference>
<evidence type="ECO:0000259" key="3">
    <source>
        <dbReference type="Pfam" id="PF05368"/>
    </source>
</evidence>
<sequence>MSHNYSYGIVPPFNTVALFGADGQIGERILSALLTSKRHTFKVIAFIPPSGQLPGGTDTTNVVTKTFDLGKLTREDLASNLKGVDAVVSALNGEALIAQGTIQDAAADAGVQRFYPSEYGMHNIYRKPGDPQGYVHPAWNMKAEMNEQAIIHPAVRAGRMSFTMIGCGDFYDQYREKVWCPWTQSPDQVEEYTIHTIGDPNAQADYTHLDDFAAFLVATLLEPEKSKDQFLNVVSDTISHNEIAKLLKKYTGKDVKMDIRPNKDMHKVIADPSSVKEEGLKQSAFPVDFWFLVKGLQGQGRFVRPASQIHNERFGLTRTSFEAYFKHRSPAAKETKL</sequence>
<dbReference type="InterPro" id="IPR008030">
    <property type="entry name" value="NmrA-like"/>
</dbReference>
<evidence type="ECO:0000313" key="5">
    <source>
        <dbReference type="Proteomes" id="UP000481861"/>
    </source>
</evidence>
<protein>
    <submittedName>
        <fullName evidence="4">NmrA-like family-domain-containing protein</fullName>
    </submittedName>
</protein>
<evidence type="ECO:0000256" key="1">
    <source>
        <dbReference type="ARBA" id="ARBA00022857"/>
    </source>
</evidence>
<dbReference type="GO" id="GO:0016491">
    <property type="term" value="F:oxidoreductase activity"/>
    <property type="evidence" value="ECO:0007669"/>
    <property type="project" value="UniProtKB-KW"/>
</dbReference>
<evidence type="ECO:0000313" key="4">
    <source>
        <dbReference type="EMBL" id="KAF2870755.1"/>
    </source>
</evidence>
<keyword evidence="5" id="KW-1185">Reference proteome</keyword>
<reference evidence="4 5" key="1">
    <citation type="submission" date="2020-01" db="EMBL/GenBank/DDBJ databases">
        <authorList>
            <consortium name="DOE Joint Genome Institute"/>
            <person name="Haridas S."/>
            <person name="Albert R."/>
            <person name="Binder M."/>
            <person name="Bloem J."/>
            <person name="Labutti K."/>
            <person name="Salamov A."/>
            <person name="Andreopoulos B."/>
            <person name="Baker S.E."/>
            <person name="Barry K."/>
            <person name="Bills G."/>
            <person name="Bluhm B.H."/>
            <person name="Cannon C."/>
            <person name="Castanera R."/>
            <person name="Culley D.E."/>
            <person name="Daum C."/>
            <person name="Ezra D."/>
            <person name="Gonzalez J.B."/>
            <person name="Henrissat B."/>
            <person name="Kuo A."/>
            <person name="Liang C."/>
            <person name="Lipzen A."/>
            <person name="Lutzoni F."/>
            <person name="Magnuson J."/>
            <person name="Mondo S."/>
            <person name="Nolan M."/>
            <person name="Ohm R."/>
            <person name="Pangilinan J."/>
            <person name="Park H.-J.H."/>
            <person name="Ramirez L."/>
            <person name="Alfaro M."/>
            <person name="Sun H."/>
            <person name="Tritt A."/>
            <person name="Yoshinaga Y."/>
            <person name="Zwiers L.-H.L."/>
            <person name="Turgeon B.G."/>
            <person name="Goodwin S.B."/>
            <person name="Spatafora J.W."/>
            <person name="Crous P.W."/>
            <person name="Grigoriev I.V."/>
        </authorList>
    </citation>
    <scope>NUCLEOTIDE SEQUENCE [LARGE SCALE GENOMIC DNA]</scope>
    <source>
        <strain evidence="4 5">CBS 611.86</strain>
    </source>
</reference>
<keyword evidence="2" id="KW-0560">Oxidoreductase</keyword>
<dbReference type="Gene3D" id="3.90.25.10">
    <property type="entry name" value="UDP-galactose 4-epimerase, domain 1"/>
    <property type="match status" value="1"/>
</dbReference>
<dbReference type="Gene3D" id="3.40.50.720">
    <property type="entry name" value="NAD(P)-binding Rossmann-like Domain"/>
    <property type="match status" value="1"/>
</dbReference>
<accession>A0A7C8M941</accession>
<proteinExistence type="predicted"/>
<dbReference type="OrthoDB" id="419598at2759"/>
<dbReference type="SUPFAM" id="SSF51735">
    <property type="entry name" value="NAD(P)-binding Rossmann-fold domains"/>
    <property type="match status" value="1"/>
</dbReference>
<dbReference type="PANTHER" id="PTHR47706:SF9">
    <property type="entry name" value="NMRA-LIKE DOMAIN-CONTAINING PROTEIN-RELATED"/>
    <property type="match status" value="1"/>
</dbReference>
<feature type="domain" description="NmrA-like" evidence="3">
    <location>
        <begin position="14"/>
        <end position="269"/>
    </location>
</feature>
<keyword evidence="1" id="KW-0521">NADP</keyword>
<name>A0A7C8M941_9PLEO</name>
<dbReference type="InterPro" id="IPR051609">
    <property type="entry name" value="NmrA/Isoflavone_reductase-like"/>
</dbReference>
<gene>
    <name evidence="4" type="ORF">BDV95DRAFT_545831</name>
</gene>
<evidence type="ECO:0000256" key="2">
    <source>
        <dbReference type="ARBA" id="ARBA00023002"/>
    </source>
</evidence>
<dbReference type="PANTHER" id="PTHR47706">
    <property type="entry name" value="NMRA-LIKE FAMILY PROTEIN"/>
    <property type="match status" value="1"/>
</dbReference>
<dbReference type="InterPro" id="IPR036291">
    <property type="entry name" value="NAD(P)-bd_dom_sf"/>
</dbReference>
<comment type="caution">
    <text evidence="4">The sequence shown here is derived from an EMBL/GenBank/DDBJ whole genome shotgun (WGS) entry which is preliminary data.</text>
</comment>
<organism evidence="4 5">
    <name type="scientific">Massariosphaeria phaeospora</name>
    <dbReference type="NCBI Taxonomy" id="100035"/>
    <lineage>
        <taxon>Eukaryota</taxon>
        <taxon>Fungi</taxon>
        <taxon>Dikarya</taxon>
        <taxon>Ascomycota</taxon>
        <taxon>Pezizomycotina</taxon>
        <taxon>Dothideomycetes</taxon>
        <taxon>Pleosporomycetidae</taxon>
        <taxon>Pleosporales</taxon>
        <taxon>Pleosporales incertae sedis</taxon>
        <taxon>Massariosphaeria</taxon>
    </lineage>
</organism>